<dbReference type="EMBL" id="ACJX03000001">
    <property type="protein sequence ID" value="KRT35583.1"/>
    <property type="molecule type" value="Genomic_DNA"/>
</dbReference>
<comment type="cofactor">
    <cofactor evidence="14 15">
        <name>[4Fe-4S] cluster</name>
        <dbReference type="ChEBI" id="CHEBI:49883"/>
    </cofactor>
    <text evidence="14 15">Binds 2 [4Fe-4S] clusters. In this family the first cluster has a non-standard and varying [4Fe-4S] binding motif CX(2)CX(2)CX(4-5)CP.</text>
</comment>
<feature type="binding site" evidence="15">
    <location>
        <position position="570"/>
    </location>
    <ligand>
        <name>[4Fe-4S] cluster</name>
        <dbReference type="ChEBI" id="CHEBI:49883"/>
        <label>1</label>
    </ligand>
</feature>
<dbReference type="GO" id="GO:0030976">
    <property type="term" value="F:thiamine pyrophosphate binding"/>
    <property type="evidence" value="ECO:0007669"/>
    <property type="project" value="InterPro"/>
</dbReference>
<keyword evidence="8 14" id="KW-0249">Electron transport</keyword>
<dbReference type="InterPro" id="IPR002880">
    <property type="entry name" value="Pyrv_Fd/Flavodoxin_OxRdtase_N"/>
</dbReference>
<evidence type="ECO:0000256" key="15">
    <source>
        <dbReference type="PIRSR" id="PIRSR006439-50"/>
    </source>
</evidence>
<keyword evidence="7 14" id="KW-0479">Metal-binding</keyword>
<evidence type="ECO:0000256" key="6">
    <source>
        <dbReference type="ARBA" id="ARBA00022485"/>
    </source>
</evidence>
<evidence type="ECO:0000256" key="3">
    <source>
        <dbReference type="ARBA" id="ARBA00012812"/>
    </source>
</evidence>
<evidence type="ECO:0000256" key="4">
    <source>
        <dbReference type="ARBA" id="ARBA00017710"/>
    </source>
</evidence>
<evidence type="ECO:0000313" key="17">
    <source>
        <dbReference type="EMBL" id="KRT35583.1"/>
    </source>
</evidence>
<feature type="binding site" evidence="15">
    <location>
        <position position="573"/>
    </location>
    <ligand>
        <name>[4Fe-4S] cluster</name>
        <dbReference type="ChEBI" id="CHEBI:49883"/>
        <label>1</label>
    </ligand>
</feature>
<dbReference type="eggNOG" id="COG4231">
    <property type="taxonomic scope" value="Bacteria"/>
</dbReference>
<comment type="caution">
    <text evidence="17">The sequence shown here is derived from an EMBL/GenBank/DDBJ whole genome shotgun (WGS) entry which is preliminary data.</text>
</comment>
<evidence type="ECO:0000256" key="9">
    <source>
        <dbReference type="ARBA" id="ARBA00023002"/>
    </source>
</evidence>
<evidence type="ECO:0000256" key="10">
    <source>
        <dbReference type="ARBA" id="ARBA00023004"/>
    </source>
</evidence>
<evidence type="ECO:0000256" key="8">
    <source>
        <dbReference type="ARBA" id="ARBA00022982"/>
    </source>
</evidence>
<dbReference type="InterPro" id="IPR011766">
    <property type="entry name" value="TPP_enzyme_TPP-bd"/>
</dbReference>
<dbReference type="PIRSF" id="PIRSF006439">
    <property type="entry name" value="Indolepyruvate_ferr_oxidored"/>
    <property type="match status" value="1"/>
</dbReference>
<sequence>MRMATERAVLLGNEAIARAVVEAGCEVACAYPGTPSSEILPAIAKFADLLDTKTVVEWGTNEKVAYEVAISASFTGKRSCVAMKHVGLNVAADPFMSAAQFDIEGGMLLIVADDPGPHSSQTEQDSRLFGLFAKVPVLDPSSAREAMEMVKDGFELSERHKIPVMLRPTVRVDHCRQDVELNDPLRLERPAKFVKDVKRWVCLPAHVKTTHPKLNQKMDAVREEFTKNFSKYNFEVAAQEKPKLGIIAGGISFAVVMDLLAKLGRKDISVLKIGTPHPLPVDLVNDFIARHENVLLLEETYPVIELQITDRRNVKGRWNGYVPRAGELTPEVVEELVCKALGETCTRDADEDLKKAIEELKITPKPPMLCPGCPHRASFFAIRKAFPDGIYPSDIGCYTLGVNQKTVDTSICMGASVTQSSGFYLAHKVDGQLRPVVATIGDSTFFHMGLPGLVNGVYNKHAFVLAILDNHVTAMTGGQPHPGTGQKLRKGDSGRIVPIERAVKGCGVEFVKRVEAYDIDEGVKALKEAWEYAKDHKEPAVVIFGHPCMLLRQEQPKVPVRVEDETCVGCKFCINFFNCPGLVFDESSKKAYVDERFCVKCGVCVNVCPHGAIQVISEEGK</sequence>
<dbReference type="PANTHER" id="PTHR43710">
    <property type="entry name" value="2-HYDROXYACYL-COA LYASE"/>
    <property type="match status" value="1"/>
</dbReference>
<feature type="binding site" evidence="15">
    <location>
        <position position="604"/>
    </location>
    <ligand>
        <name>[4Fe-4S] cluster</name>
        <dbReference type="ChEBI" id="CHEBI:49883"/>
        <label>2</label>
    </ligand>
</feature>
<evidence type="ECO:0000256" key="5">
    <source>
        <dbReference type="ARBA" id="ARBA00022448"/>
    </source>
</evidence>
<name>A0A0T5XB39_9BACT</name>
<keyword evidence="10 14" id="KW-0408">Iron</keyword>
<protein>
    <recommendedName>
        <fullName evidence="4 14">Indolepyruvate oxidoreductase subunit IorA</fullName>
        <shortName evidence="14">IOR</shortName>
        <ecNumber evidence="3 14">1.2.7.8</ecNumber>
    </recommendedName>
    <alternativeName>
        <fullName evidence="12 14">Indolepyruvate ferredoxin oxidoreductase subunit alpha</fullName>
    </alternativeName>
</protein>
<feature type="binding site" evidence="15">
    <location>
        <position position="579"/>
    </location>
    <ligand>
        <name>[4Fe-4S] cluster</name>
        <dbReference type="ChEBI" id="CHEBI:49883"/>
        <label>2</label>
    </ligand>
</feature>
<dbReference type="NCBIfam" id="TIGR03336">
    <property type="entry name" value="IOR_alpha"/>
    <property type="match status" value="1"/>
</dbReference>
<evidence type="ECO:0000256" key="13">
    <source>
        <dbReference type="ARBA" id="ARBA00048332"/>
    </source>
</evidence>
<keyword evidence="17" id="KW-0670">Pyruvate</keyword>
<proteinExistence type="predicted"/>
<keyword evidence="9 14" id="KW-0560">Oxidoreductase</keyword>
<reference evidence="18" key="1">
    <citation type="submission" date="2012-09" db="EMBL/GenBank/DDBJ databases">
        <authorList>
            <person name="Weinstock G."/>
            <person name="Sodergren E."/>
            <person name="Clifton S."/>
            <person name="Fulton L."/>
            <person name="Fulton B."/>
            <person name="Courtney L."/>
            <person name="Fronick C."/>
            <person name="Harrison M."/>
            <person name="Strong C."/>
            <person name="Farmer C."/>
            <person name="Delehaunty K."/>
            <person name="Markovic C."/>
            <person name="Hall O."/>
            <person name="Minx P."/>
            <person name="Tomlinson C."/>
            <person name="Mitreva M."/>
            <person name="Nelson J."/>
            <person name="Hou S."/>
            <person name="Wollam A."/>
            <person name="Pepin K.H."/>
            <person name="Johnson M."/>
            <person name="Bhonagiri V."/>
            <person name="Nash W.E."/>
            <person name="Suruliraj S."/>
            <person name="Warren W."/>
            <person name="Chinwalla A."/>
            <person name="Mardis E.R."/>
            <person name="Wilson R.K."/>
        </authorList>
    </citation>
    <scope>NUCLEOTIDE SEQUENCE [LARGE SCALE GENOMIC DNA]</scope>
    <source>
        <strain evidence="18">OS1</strain>
    </source>
</reference>
<dbReference type="SUPFAM" id="SSF52922">
    <property type="entry name" value="TK C-terminal domain-like"/>
    <property type="match status" value="1"/>
</dbReference>
<dbReference type="Pfam" id="PF00037">
    <property type="entry name" value="Fer4"/>
    <property type="match status" value="1"/>
</dbReference>
<evidence type="ECO:0000313" key="18">
    <source>
        <dbReference type="Proteomes" id="UP000005273"/>
    </source>
</evidence>
<keyword evidence="11 14" id="KW-0411">Iron-sulfur</keyword>
<evidence type="ECO:0000256" key="12">
    <source>
        <dbReference type="ARBA" id="ARBA00030514"/>
    </source>
</evidence>
<dbReference type="PANTHER" id="PTHR43710:SF7">
    <property type="entry name" value="INDOLEPYRUVATE OXIDOREDUCTASE SUBUNIT IORA"/>
    <property type="match status" value="1"/>
</dbReference>
<dbReference type="AlphaFoldDB" id="A0A0T5XB39"/>
<feature type="binding site" evidence="15">
    <location>
        <position position="608"/>
    </location>
    <ligand>
        <name>[4Fe-4S] cluster</name>
        <dbReference type="ChEBI" id="CHEBI:49883"/>
        <label>1</label>
    </ligand>
</feature>
<dbReference type="InterPro" id="IPR009014">
    <property type="entry name" value="Transketo_C/PFOR_II"/>
</dbReference>
<dbReference type="GO" id="GO:0043805">
    <property type="term" value="F:indolepyruvate ferredoxin oxidoreductase activity"/>
    <property type="evidence" value="ECO:0007669"/>
    <property type="project" value="UniProtKB-UniRule"/>
</dbReference>
<dbReference type="CDD" id="cd02008">
    <property type="entry name" value="TPP_IOR_alpha"/>
    <property type="match status" value="1"/>
</dbReference>
<dbReference type="FunFam" id="3.40.50.970:FF:000039">
    <property type="entry name" value="Indolepyruvate oxidoreductase subunit IorA"/>
    <property type="match status" value="1"/>
</dbReference>
<comment type="function">
    <text evidence="1 14">Catalyzes the ferredoxin-dependent oxidative decarboxylation of arylpyruvates.</text>
</comment>
<dbReference type="CDD" id="cd07034">
    <property type="entry name" value="TPP_PYR_PFOR_IOR-alpha_like"/>
    <property type="match status" value="1"/>
</dbReference>
<dbReference type="SUPFAM" id="SSF52518">
    <property type="entry name" value="Thiamin diphosphate-binding fold (THDP-binding)"/>
    <property type="match status" value="2"/>
</dbReference>
<feature type="binding site" evidence="15">
    <location>
        <position position="601"/>
    </location>
    <ligand>
        <name>[4Fe-4S] cluster</name>
        <dbReference type="ChEBI" id="CHEBI:49883"/>
        <label>2</label>
    </ligand>
</feature>
<comment type="catalytic activity">
    <reaction evidence="13 14">
        <text>indole-3-pyruvate + 2 oxidized [2Fe-2S]-[ferredoxin] + CoA = (indol-3-yl)acetyl-CoA + 2 reduced [2Fe-2S]-[ferredoxin] + CO2 + H(+)</text>
        <dbReference type="Rhea" id="RHEA:12645"/>
        <dbReference type="Rhea" id="RHEA-COMP:10000"/>
        <dbReference type="Rhea" id="RHEA-COMP:10001"/>
        <dbReference type="ChEBI" id="CHEBI:15378"/>
        <dbReference type="ChEBI" id="CHEBI:16526"/>
        <dbReference type="ChEBI" id="CHEBI:17640"/>
        <dbReference type="ChEBI" id="CHEBI:33737"/>
        <dbReference type="ChEBI" id="CHEBI:33738"/>
        <dbReference type="ChEBI" id="CHEBI:57271"/>
        <dbReference type="ChEBI" id="CHEBI:57287"/>
        <dbReference type="EC" id="1.2.7.8"/>
    </reaction>
</comment>
<feature type="binding site" evidence="15">
    <location>
        <position position="567"/>
    </location>
    <ligand>
        <name>[4Fe-4S] cluster</name>
        <dbReference type="ChEBI" id="CHEBI:49883"/>
        <label>1</label>
    </ligand>
</feature>
<evidence type="ECO:0000256" key="1">
    <source>
        <dbReference type="ARBA" id="ARBA00002995"/>
    </source>
</evidence>
<feature type="domain" description="4Fe-4S ferredoxin-type" evidence="16">
    <location>
        <begin position="589"/>
        <end position="618"/>
    </location>
</feature>
<dbReference type="Proteomes" id="UP000005273">
    <property type="component" value="Unassembled WGS sequence"/>
</dbReference>
<dbReference type="STRING" id="592015.HMPREF1705_02817"/>
<dbReference type="InterPro" id="IPR017896">
    <property type="entry name" value="4Fe4S_Fe-S-bd"/>
</dbReference>
<dbReference type="InterPro" id="IPR029061">
    <property type="entry name" value="THDP-binding"/>
</dbReference>
<dbReference type="GO" id="GO:0046872">
    <property type="term" value="F:metal ion binding"/>
    <property type="evidence" value="ECO:0007669"/>
    <property type="project" value="UniProtKB-UniRule"/>
</dbReference>
<dbReference type="Gene3D" id="3.30.70.20">
    <property type="match status" value="1"/>
</dbReference>
<dbReference type="PROSITE" id="PS00198">
    <property type="entry name" value="4FE4S_FER_1"/>
    <property type="match status" value="1"/>
</dbReference>
<dbReference type="SUPFAM" id="SSF54862">
    <property type="entry name" value="4Fe-4S ferredoxins"/>
    <property type="match status" value="1"/>
</dbReference>
<dbReference type="PROSITE" id="PS51379">
    <property type="entry name" value="4FE4S_FER_2"/>
    <property type="match status" value="2"/>
</dbReference>
<organism evidence="17 18">
    <name type="scientific">Acetomicrobium hydrogeniformans ATCC BAA-1850</name>
    <dbReference type="NCBI Taxonomy" id="592015"/>
    <lineage>
        <taxon>Bacteria</taxon>
        <taxon>Thermotogati</taxon>
        <taxon>Synergistota</taxon>
        <taxon>Synergistia</taxon>
        <taxon>Synergistales</taxon>
        <taxon>Acetomicrobiaceae</taxon>
        <taxon>Acetomicrobium</taxon>
    </lineage>
</organism>
<dbReference type="InterPro" id="IPR045025">
    <property type="entry name" value="HACL1-like"/>
</dbReference>
<dbReference type="Pfam" id="PF01855">
    <property type="entry name" value="POR_N"/>
    <property type="match status" value="1"/>
</dbReference>
<comment type="subunit">
    <text evidence="2">Heterodimer of the IorA and IorB subunits.</text>
</comment>
<dbReference type="InterPro" id="IPR017900">
    <property type="entry name" value="4Fe4S_Fe_S_CS"/>
</dbReference>
<dbReference type="GO" id="GO:0051539">
    <property type="term" value="F:4 iron, 4 sulfur cluster binding"/>
    <property type="evidence" value="ECO:0007669"/>
    <property type="project" value="UniProtKB-UniRule"/>
</dbReference>
<keyword evidence="6 14" id="KW-0004">4Fe-4S</keyword>
<evidence type="ECO:0000256" key="7">
    <source>
        <dbReference type="ARBA" id="ARBA00022723"/>
    </source>
</evidence>
<keyword evidence="5 14" id="KW-0813">Transport</keyword>
<dbReference type="Pfam" id="PF02775">
    <property type="entry name" value="TPP_enzyme_C"/>
    <property type="match status" value="1"/>
</dbReference>
<evidence type="ECO:0000256" key="14">
    <source>
        <dbReference type="PIRNR" id="PIRNR006439"/>
    </source>
</evidence>
<accession>A0A0T5XB39</accession>
<dbReference type="InterPro" id="IPR017721">
    <property type="entry name" value="IorA"/>
</dbReference>
<keyword evidence="18" id="KW-1185">Reference proteome</keyword>
<evidence type="ECO:0000256" key="2">
    <source>
        <dbReference type="ARBA" id="ARBA00011238"/>
    </source>
</evidence>
<dbReference type="Gene3D" id="3.40.50.970">
    <property type="match status" value="2"/>
</dbReference>
<feature type="domain" description="4Fe-4S ferredoxin-type" evidence="16">
    <location>
        <begin position="558"/>
        <end position="587"/>
    </location>
</feature>
<dbReference type="EC" id="1.2.7.8" evidence="3 14"/>
<feature type="binding site" evidence="15">
    <location>
        <position position="598"/>
    </location>
    <ligand>
        <name>[4Fe-4S] cluster</name>
        <dbReference type="ChEBI" id="CHEBI:49883"/>
        <label>2</label>
    </ligand>
</feature>
<gene>
    <name evidence="17" type="ORF">HMPREF1705_02817</name>
</gene>
<evidence type="ECO:0000259" key="16">
    <source>
        <dbReference type="PROSITE" id="PS51379"/>
    </source>
</evidence>
<evidence type="ECO:0000256" key="11">
    <source>
        <dbReference type="ARBA" id="ARBA00023014"/>
    </source>
</evidence>